<proteinExistence type="predicted"/>
<evidence type="ECO:0000313" key="1">
    <source>
        <dbReference type="EMBL" id="UWQ59968.1"/>
    </source>
</evidence>
<protein>
    <submittedName>
        <fullName evidence="1">Uncharacterized protein</fullName>
    </submittedName>
</protein>
<organism evidence="1 2">
    <name type="scientific">Leisingera caerulea</name>
    <name type="common">Phaeobacter caeruleus</name>
    <dbReference type="NCBI Taxonomy" id="506591"/>
    <lineage>
        <taxon>Bacteria</taxon>
        <taxon>Pseudomonadati</taxon>
        <taxon>Pseudomonadota</taxon>
        <taxon>Alphaproteobacteria</taxon>
        <taxon>Rhodobacterales</taxon>
        <taxon>Roseobacteraceae</taxon>
        <taxon>Leisingera</taxon>
    </lineage>
</organism>
<keyword evidence="2" id="KW-1185">Reference proteome</keyword>
<sequence length="228" mass="25110">MQRHTVTVPLSMMRQIRVSWDIDWRGQGLGETNSGNSQVVYNAFPRWVGEPELLFGRALLGQWRAIRWQAQGRLGMFRIPMFDPAVMNVRALAASAAVEDNGIPFANGQFFSSGSGFEFSPFCEVLEDAPAGAEVLRVRMPGADYQPQIGQIMSHQDWPFGVTSVMPSGGGDYELGVQRFTTAAAAGEMIPFLGVGIFEMVDDVTGRAVYSADLTARVPVKFREVLNR</sequence>
<name>A0ABY5X065_LEICA</name>
<gene>
    <name evidence="1" type="ORF">K3722_07510</name>
</gene>
<dbReference type="RefSeq" id="WP_260003799.1">
    <property type="nucleotide sequence ID" value="NZ_CP081078.1"/>
</dbReference>
<evidence type="ECO:0000313" key="2">
    <source>
        <dbReference type="Proteomes" id="UP001058184"/>
    </source>
</evidence>
<dbReference type="Proteomes" id="UP001058184">
    <property type="component" value="Chromosome"/>
</dbReference>
<dbReference type="EMBL" id="CP081078">
    <property type="protein sequence ID" value="UWQ59968.1"/>
    <property type="molecule type" value="Genomic_DNA"/>
</dbReference>
<accession>A0ABY5X065</accession>
<reference evidence="1" key="1">
    <citation type="submission" date="2021-08" db="EMBL/GenBank/DDBJ databases">
        <authorList>
            <person name="Nwanade C."/>
            <person name="Wang M."/>
            <person name="Masoudi A."/>
            <person name="Yu Z."/>
            <person name="Liu J."/>
        </authorList>
    </citation>
    <scope>NUCLEOTIDE SEQUENCE</scope>
    <source>
        <strain evidence="1">S141</strain>
    </source>
</reference>